<name>A0A1G1ZJR1_9BACT</name>
<evidence type="ECO:0000313" key="1">
    <source>
        <dbReference type="EMBL" id="OGY64843.1"/>
    </source>
</evidence>
<gene>
    <name evidence="1" type="ORF">A3A04_01885</name>
</gene>
<reference evidence="1 2" key="1">
    <citation type="journal article" date="2016" name="Nat. Commun.">
        <title>Thousands of microbial genomes shed light on interconnected biogeochemical processes in an aquifer system.</title>
        <authorList>
            <person name="Anantharaman K."/>
            <person name="Brown C.T."/>
            <person name="Hug L.A."/>
            <person name="Sharon I."/>
            <person name="Castelle C.J."/>
            <person name="Probst A.J."/>
            <person name="Thomas B.C."/>
            <person name="Singh A."/>
            <person name="Wilkins M.J."/>
            <person name="Karaoz U."/>
            <person name="Brodie E.L."/>
            <person name="Williams K.H."/>
            <person name="Hubbard S.S."/>
            <person name="Banfield J.F."/>
        </authorList>
    </citation>
    <scope>NUCLEOTIDE SEQUENCE [LARGE SCALE GENOMIC DNA]</scope>
</reference>
<evidence type="ECO:0000313" key="2">
    <source>
        <dbReference type="Proteomes" id="UP000178517"/>
    </source>
</evidence>
<comment type="caution">
    <text evidence="1">The sequence shown here is derived from an EMBL/GenBank/DDBJ whole genome shotgun (WGS) entry which is preliminary data.</text>
</comment>
<evidence type="ECO:0008006" key="3">
    <source>
        <dbReference type="Google" id="ProtNLM"/>
    </source>
</evidence>
<dbReference type="EMBL" id="MHJI01000031">
    <property type="protein sequence ID" value="OGY64843.1"/>
    <property type="molecule type" value="Genomic_DNA"/>
</dbReference>
<organism evidence="1 2">
    <name type="scientific">Candidatus Harrisonbacteria bacterium RIFCSPLOWO2_01_FULL_40_28</name>
    <dbReference type="NCBI Taxonomy" id="1798406"/>
    <lineage>
        <taxon>Bacteria</taxon>
        <taxon>Candidatus Harrisoniibacteriota</taxon>
    </lineage>
</organism>
<sequence length="59" mass="6935">MAYDQNNSGFQRQMYKGNWKCAKCGGEITELPFNPDPARLNQLQCRKCHQERQGMSRNR</sequence>
<protein>
    <recommendedName>
        <fullName evidence="3">Zinc-binding domain-containing protein</fullName>
    </recommendedName>
</protein>
<dbReference type="AlphaFoldDB" id="A0A1G1ZJR1"/>
<proteinExistence type="predicted"/>
<accession>A0A1G1ZJR1</accession>
<dbReference type="Proteomes" id="UP000178517">
    <property type="component" value="Unassembled WGS sequence"/>
</dbReference>